<protein>
    <submittedName>
        <fullName evidence="8">SpaA isopeptide-forming pilin-related protein</fullName>
    </submittedName>
</protein>
<dbReference type="Gene3D" id="2.60.40.10">
    <property type="entry name" value="Immunoglobulins"/>
    <property type="match status" value="7"/>
</dbReference>
<evidence type="ECO:0000313" key="8">
    <source>
        <dbReference type="EMBL" id="WYC67786.1"/>
    </source>
</evidence>
<dbReference type="InterPro" id="IPR002035">
    <property type="entry name" value="VWF_A"/>
</dbReference>
<keyword evidence="3 6" id="KW-0732">Signal</keyword>
<dbReference type="RefSeq" id="WP_019292993.1">
    <property type="nucleotide sequence ID" value="NZ_CP141697.1"/>
</dbReference>
<keyword evidence="9" id="KW-1185">Reference proteome</keyword>
<reference evidence="8 9" key="1">
    <citation type="submission" date="2023-12" db="EMBL/GenBank/DDBJ databases">
        <title>Redefining Piscine Lactococcosis.</title>
        <authorList>
            <person name="Heckman T.I."/>
            <person name="Yazdi Z."/>
            <person name="Older C.E."/>
            <person name="Griffin M.J."/>
            <person name="Waldbieser G.C."/>
            <person name="Chow A.M."/>
            <person name="Medina Silva I."/>
            <person name="Anenson K.M."/>
            <person name="Garcia J.C."/>
            <person name="LaFrentz B.R."/>
            <person name="Slavic D."/>
            <person name="Toohey-Kurth K.L."/>
            <person name="Yant P."/>
            <person name="Fritz H.M."/>
            <person name="Henderson E."/>
            <person name="McDowall R."/>
            <person name="Cai H."/>
            <person name="Adikson M."/>
            <person name="Soto E."/>
        </authorList>
    </citation>
    <scope>NUCLEOTIDE SEQUENCE [LARGE SCALE GENOMIC DNA]</scope>
    <source>
        <strain evidence="8 9">R21-91A</strain>
    </source>
</reference>
<dbReference type="Pfam" id="PF17802">
    <property type="entry name" value="SpaA"/>
    <property type="match status" value="7"/>
</dbReference>
<proteinExistence type="inferred from homology"/>
<dbReference type="InterPro" id="IPR041033">
    <property type="entry name" value="SpaA_PFL_dom_1"/>
</dbReference>
<dbReference type="Gene3D" id="3.40.50.410">
    <property type="entry name" value="von Willebrand factor, type A domain"/>
    <property type="match status" value="1"/>
</dbReference>
<dbReference type="PANTHER" id="PTHR36108:SF13">
    <property type="entry name" value="COLOSSIN-B-RELATED"/>
    <property type="match status" value="1"/>
</dbReference>
<feature type="chain" id="PRO_5046685283" evidence="6">
    <location>
        <begin position="23"/>
        <end position="2122"/>
    </location>
</feature>
<keyword evidence="5" id="KW-1133">Transmembrane helix</keyword>
<keyword evidence="2" id="KW-0964">Secreted</keyword>
<dbReference type="InterPro" id="IPR013783">
    <property type="entry name" value="Ig-like_fold"/>
</dbReference>
<evidence type="ECO:0000256" key="5">
    <source>
        <dbReference type="SAM" id="Phobius"/>
    </source>
</evidence>
<organism evidence="8 9">
    <name type="scientific">Lactococcus petauri</name>
    <dbReference type="NCBI Taxonomy" id="1940789"/>
    <lineage>
        <taxon>Bacteria</taxon>
        <taxon>Bacillati</taxon>
        <taxon>Bacillota</taxon>
        <taxon>Bacilli</taxon>
        <taxon>Lactobacillales</taxon>
        <taxon>Streptococcaceae</taxon>
        <taxon>Lactococcus</taxon>
    </lineage>
</organism>
<keyword evidence="5" id="KW-0812">Transmembrane</keyword>
<comment type="similarity">
    <text evidence="1">Belongs to the serine-aspartate repeat-containing protein (SDr) family.</text>
</comment>
<dbReference type="EMBL" id="CP141698">
    <property type="protein sequence ID" value="WYC67786.1"/>
    <property type="molecule type" value="Genomic_DNA"/>
</dbReference>
<feature type="domain" description="VWFA" evidence="7">
    <location>
        <begin position="290"/>
        <end position="460"/>
    </location>
</feature>
<dbReference type="PANTHER" id="PTHR36108">
    <property type="entry name" value="COLOSSIN-B-RELATED"/>
    <property type="match status" value="1"/>
</dbReference>
<evidence type="ECO:0000259" key="7">
    <source>
        <dbReference type="PROSITE" id="PS50234"/>
    </source>
</evidence>
<accession>A0ABZ2SG88</accession>
<dbReference type="PROSITE" id="PS50234">
    <property type="entry name" value="VWFA"/>
    <property type="match status" value="1"/>
</dbReference>
<evidence type="ECO:0000256" key="3">
    <source>
        <dbReference type="ARBA" id="ARBA00022729"/>
    </source>
</evidence>
<evidence type="ECO:0000256" key="6">
    <source>
        <dbReference type="SAM" id="SignalP"/>
    </source>
</evidence>
<evidence type="ECO:0000256" key="2">
    <source>
        <dbReference type="ARBA" id="ARBA00022525"/>
    </source>
</evidence>
<sequence>MKSKRLYKVVRLLMIVSLVVQALLPALAIAETIDKEEKNGRTTLNKAQWEDEKDLQTVIVEGKVEKGTAEDNQPEAIVLKGADFENVTTEEKISGLTEGSYKLEGNKVLLNLTEQSEGNFALKLHVVKDSLVNGKEIEVTIGDQVLTLPIKLEETDKEKPTDDEKTSDKEAETKPEKETKPEQESSTSKKQVGNIADKERGLPFAMTELLPNAAGLPWDIAKDSKVSDPDTDSLADMGFTDVPGAHDGRIWTDKTVRHDLGSLDDDQFEVTLSALAQSAPIRAGYQIPADTVFTIDVSGSMTRVDPGAGRSRIALLVDALNEAIGILQDANPLNRVAVVAYGGRTGGFARVENVFALGRYNPNSNGAFFTMTGNSQVNVVATAVTGSGGQVKVNNFVSQGSTPTQWGIREASRILENVTDQQVEVPVTNDAGEEENPVRVTRRPNLILMTDGEPTMGRPDFDFDALTPVTVGPNGNQLVASDGDFYGDGSYGEQGLAVMTALTAAYRGKTVLNHYFPNGNVAGDAPTQPAADIGFFSISLGKQDTEAGQNLISATLNPTPENTDKVGPNVRHQMGLTGTSAGPTAATPTLTTLFNNFATNGATGNFQAQFRQAFGTYQWNNTKSTVNIRNNASVELSTTDIAYADEFFKADDLQTLRDAFISITNSIQDTGNSEILGGNGNGTNLGSGTLDFSDVLGKYMSFDGLTNIEFPAPNGGTFTYNISEVDAHREDFIKTLTQQIRLPDGNFIDATTAASILDNRPDNVITYFTNDQGRYIGLTADGAATKAQVYPIWGEIENQVDSAVNNVSGLLFTVHTALIDHTFTSDYGSAEHKSGYRELQAKDQFVHWSIPAHLIPERTVQQNEDGTVSITGNTSPIQARFNVGLDEARVEEALLAGEALPTNFFSNYWDNDANSSFATFEPSTENPFYNFDGARIVGKTANPTNTKAHVSRQLVEADPTAPAGQDGRIVTNLLGNNGTFALDYYGQIRLEKEFIFLDENGNRVNSDGAIPAGVTLRPLTFTITGPNNFEETVTFDPDKFTLENGKWHFDLPEYLPAGVYTIKEAGGDVEQADPGYTHMPGEFDQTVTVIPGGVATASFVNVYVQPQLNTPSLRIMKFFHGLPADTYPADFEILIEYLGDGNPQPGNGDVWTLNTTTGYYETRVSRADAMAGTSFIGIHEGQYRISELNADNVKDAGYILSNSTWAYRQLGAGNQDNYGSGQGLEPVTVTIGAAEDVSFRFDNFYQKLGSLDLSKTFENIPLDRIPDDFYLTVTNDNGDEIGRLTKAQILNDEKIILADQLPPGRYTIQEHNYEIENWRLEAVAFINGAAEVGMPDPIWHFDVPGLIGNSDVTINIVNRYVFTAEPIELPLPPVYPLQMTKVDQYGNHVAGAEFDLEVFDTSLNGGAGDWRILVKGLQSNSDGLVRYVVTEPGRYRFHETQAPGGYQLPDDPYSEEREVVDGNTDTIYFPNMVNTLTARIQLHKTDVEGEGLAGAVFKVEYRAAETDNWSTYAEGMTTGAGGYLGLNVENDGYYRFIETQAPDGFVLDSTPREVHVNAGETGDTIFNVDGVVNRPYASIQLRKTDVEGQNLAGAVFKVEFSENKNGPWETVAENLTSGDDGLVKLEDIEKDGYYRFIETVAPAGFVLDSEPRQVHVTAGVGGQVLFSAGDMANRPIASIQLRKIDAEGQNLADAVFKVEFSADGNEPWETIAEALTSGNNGLVKLDVEKDGYYRFVETQAPSGFVTDGSPRQVYVNVGETGETSFDAGTMINHEKEAPISRIQLRKTDEAGQNLAGAIFKVEFSENENGPWETYEEGLSSGTDGLVTTVVEKEGYYRFIETQAPNGFILDSTPRQVKEKVTIGDTGEALFEAENMVNIRNARIQLRKTDEAGQNLAGAVFKVEYSENVNGPWETYREDLESKADGLVSTEVDKAGFYRFIETEAPDGFILDSEPRQVPQEVTMGGEEQALFDAGTMENKPVEPETPTPPTHHYAIQLLKVNEQDNPLQGAVFKVETEDGEIVAQNVKSNADGLVTVTVPGPGKYRFVEIQAPSGYKLDKTPQYVTIAEEDGSGVFDAGKLVNKPKPRLPIVGDNLGLWLLTSGLIFLLGAGFVLYKKKKIKI</sequence>
<evidence type="ECO:0000256" key="4">
    <source>
        <dbReference type="SAM" id="MobiDB-lite"/>
    </source>
</evidence>
<dbReference type="SMART" id="SM00327">
    <property type="entry name" value="VWA"/>
    <property type="match status" value="1"/>
</dbReference>
<dbReference type="CDD" id="cd00198">
    <property type="entry name" value="vWFA"/>
    <property type="match status" value="1"/>
</dbReference>
<dbReference type="Proteomes" id="UP001456368">
    <property type="component" value="Chromosome"/>
</dbReference>
<name>A0ABZ2SG88_9LACT</name>
<evidence type="ECO:0000256" key="1">
    <source>
        <dbReference type="ARBA" id="ARBA00007257"/>
    </source>
</evidence>
<evidence type="ECO:0000313" key="9">
    <source>
        <dbReference type="Proteomes" id="UP001456368"/>
    </source>
</evidence>
<gene>
    <name evidence="8" type="ORF">VNN45_02590</name>
</gene>
<dbReference type="InterPro" id="IPR036465">
    <property type="entry name" value="vWFA_dom_sf"/>
</dbReference>
<feature type="region of interest" description="Disordered" evidence="4">
    <location>
        <begin position="152"/>
        <end position="196"/>
    </location>
</feature>
<keyword evidence="5" id="KW-0472">Membrane</keyword>
<feature type="transmembrane region" description="Helical" evidence="5">
    <location>
        <begin position="2095"/>
        <end position="2115"/>
    </location>
</feature>
<feature type="signal peptide" evidence="6">
    <location>
        <begin position="1"/>
        <end position="22"/>
    </location>
</feature>
<feature type="compositionally biased region" description="Basic and acidic residues" evidence="4">
    <location>
        <begin position="152"/>
        <end position="183"/>
    </location>
</feature>
<dbReference type="SUPFAM" id="SSF53300">
    <property type="entry name" value="vWA-like"/>
    <property type="match status" value="1"/>
</dbReference>